<evidence type="ECO:0000313" key="2">
    <source>
        <dbReference type="Proteomes" id="UP000504621"/>
    </source>
</evidence>
<feature type="region of interest" description="Disordered" evidence="1">
    <location>
        <begin position="108"/>
        <end position="131"/>
    </location>
</feature>
<dbReference type="OrthoDB" id="1671024at2759"/>
<evidence type="ECO:0000256" key="1">
    <source>
        <dbReference type="SAM" id="MobiDB-lite"/>
    </source>
</evidence>
<accession>A0A6J1AMU6</accession>
<dbReference type="RefSeq" id="XP_021288166.1">
    <property type="nucleotide sequence ID" value="XM_021432491.1"/>
</dbReference>
<dbReference type="Proteomes" id="UP000504621">
    <property type="component" value="Unplaced"/>
</dbReference>
<name>A0A6J1AMU6_9ROSI</name>
<organism evidence="2 3">
    <name type="scientific">Herrania umbratica</name>
    <dbReference type="NCBI Taxonomy" id="108875"/>
    <lineage>
        <taxon>Eukaryota</taxon>
        <taxon>Viridiplantae</taxon>
        <taxon>Streptophyta</taxon>
        <taxon>Embryophyta</taxon>
        <taxon>Tracheophyta</taxon>
        <taxon>Spermatophyta</taxon>
        <taxon>Magnoliopsida</taxon>
        <taxon>eudicotyledons</taxon>
        <taxon>Gunneridae</taxon>
        <taxon>Pentapetalae</taxon>
        <taxon>rosids</taxon>
        <taxon>malvids</taxon>
        <taxon>Malvales</taxon>
        <taxon>Malvaceae</taxon>
        <taxon>Byttnerioideae</taxon>
        <taxon>Herrania</taxon>
    </lineage>
</organism>
<gene>
    <name evidence="3" type="primary">LOC110419437</name>
</gene>
<dbReference type="GeneID" id="110419437"/>
<sequence length="156" mass="17929">MEHDRSACSSMSFVMLGCLWTKEAKERQLQLKEKQHQQPKQAKELTLEDWLIASPGLQKHSGTGGGEYHVLKHSSKRVFPSFVGENAHTSSKPRENFSKERLLKFEDDEREDMEVSLSRSQSGKSKKRVSFRQPEEADIFIFHSSSSEEESGEREN</sequence>
<reference evidence="3" key="1">
    <citation type="submission" date="2025-08" db="UniProtKB">
        <authorList>
            <consortium name="RefSeq"/>
        </authorList>
    </citation>
    <scope>IDENTIFICATION</scope>
    <source>
        <tissue evidence="3">Leaf</tissue>
    </source>
</reference>
<proteinExistence type="predicted"/>
<protein>
    <submittedName>
        <fullName evidence="3">Uncharacterized protein LOC110419437</fullName>
    </submittedName>
</protein>
<dbReference type="PROSITE" id="PS51257">
    <property type="entry name" value="PROKAR_LIPOPROTEIN"/>
    <property type="match status" value="1"/>
</dbReference>
<keyword evidence="2" id="KW-1185">Reference proteome</keyword>
<dbReference type="AlphaFoldDB" id="A0A6J1AMU6"/>
<evidence type="ECO:0000313" key="3">
    <source>
        <dbReference type="RefSeq" id="XP_021288166.1"/>
    </source>
</evidence>